<organism evidence="1">
    <name type="scientific">Anguilla anguilla</name>
    <name type="common">European freshwater eel</name>
    <name type="synonym">Muraena anguilla</name>
    <dbReference type="NCBI Taxonomy" id="7936"/>
    <lineage>
        <taxon>Eukaryota</taxon>
        <taxon>Metazoa</taxon>
        <taxon>Chordata</taxon>
        <taxon>Craniata</taxon>
        <taxon>Vertebrata</taxon>
        <taxon>Euteleostomi</taxon>
        <taxon>Actinopterygii</taxon>
        <taxon>Neopterygii</taxon>
        <taxon>Teleostei</taxon>
        <taxon>Anguilliformes</taxon>
        <taxon>Anguillidae</taxon>
        <taxon>Anguilla</taxon>
    </lineage>
</organism>
<name>A0A0E9XJ22_ANGAN</name>
<evidence type="ECO:0000313" key="1">
    <source>
        <dbReference type="EMBL" id="JAI02680.1"/>
    </source>
</evidence>
<reference evidence="1" key="1">
    <citation type="submission" date="2014-11" db="EMBL/GenBank/DDBJ databases">
        <authorList>
            <person name="Amaro Gonzalez C."/>
        </authorList>
    </citation>
    <scope>NUCLEOTIDE SEQUENCE</scope>
</reference>
<dbReference type="EMBL" id="GBXM01005898">
    <property type="protein sequence ID" value="JAI02680.1"/>
    <property type="molecule type" value="Transcribed_RNA"/>
</dbReference>
<dbReference type="AlphaFoldDB" id="A0A0E9XJ22"/>
<protein>
    <submittedName>
        <fullName evidence="1">Uncharacterized protein</fullName>
    </submittedName>
</protein>
<accession>A0A0E9XJ22</accession>
<proteinExistence type="predicted"/>
<reference evidence="1" key="2">
    <citation type="journal article" date="2015" name="Fish Shellfish Immunol.">
        <title>Early steps in the European eel (Anguilla anguilla)-Vibrio vulnificus interaction in the gills: Role of the RtxA13 toxin.</title>
        <authorList>
            <person name="Callol A."/>
            <person name="Pajuelo D."/>
            <person name="Ebbesson L."/>
            <person name="Teles M."/>
            <person name="MacKenzie S."/>
            <person name="Amaro C."/>
        </authorList>
    </citation>
    <scope>NUCLEOTIDE SEQUENCE</scope>
</reference>
<sequence length="69" mass="7818">MEMHISIWKAGSPPYERMQRVLPAFIPLPTVPNLQTIEEGKYSEACGSPCKCSAFQRQIHLPMQVAMQD</sequence>